<dbReference type="SUPFAM" id="SSF46689">
    <property type="entry name" value="Homeodomain-like"/>
    <property type="match status" value="1"/>
</dbReference>
<dbReference type="InterPro" id="IPR001647">
    <property type="entry name" value="HTH_TetR"/>
</dbReference>
<evidence type="ECO:0000256" key="3">
    <source>
        <dbReference type="ARBA" id="ARBA00023163"/>
    </source>
</evidence>
<geneLocation type="plasmid" evidence="6 7">
    <name>pMGMM8_1</name>
</geneLocation>
<protein>
    <submittedName>
        <fullName evidence="6">TetR/AcrR family transcriptional regulator</fullName>
    </submittedName>
</protein>
<dbReference type="PROSITE" id="PS50977">
    <property type="entry name" value="HTH_TETR_2"/>
    <property type="match status" value="1"/>
</dbReference>
<name>A0AAX4A0F8_RHOER</name>
<reference evidence="6" key="1">
    <citation type="submission" date="2023-08" db="EMBL/GenBank/DDBJ databases">
        <title>Isolation and Characterization of Rhodococcus erythropolis MGMM8.</title>
        <authorList>
            <person name="Diabankana R.G.C."/>
            <person name="Afordoanyi D.M."/>
            <person name="Validov S.Z."/>
        </authorList>
    </citation>
    <scope>NUCLEOTIDE SEQUENCE</scope>
    <source>
        <strain evidence="6">MGMM8</strain>
        <plasmid evidence="6">pMGMM8_1</plasmid>
    </source>
</reference>
<keyword evidence="2 4" id="KW-0238">DNA-binding</keyword>
<dbReference type="AlphaFoldDB" id="A0AAX4A0F8"/>
<evidence type="ECO:0000256" key="2">
    <source>
        <dbReference type="ARBA" id="ARBA00023125"/>
    </source>
</evidence>
<feature type="DNA-binding region" description="H-T-H motif" evidence="4">
    <location>
        <begin position="27"/>
        <end position="46"/>
    </location>
</feature>
<evidence type="ECO:0000313" key="6">
    <source>
        <dbReference type="EMBL" id="WMN03195.1"/>
    </source>
</evidence>
<dbReference type="RefSeq" id="WP_054826764.1">
    <property type="nucleotide sequence ID" value="NZ_CP133191.1"/>
</dbReference>
<dbReference type="Pfam" id="PF00440">
    <property type="entry name" value="TetR_N"/>
    <property type="match status" value="1"/>
</dbReference>
<accession>A0AAX4A0F8</accession>
<organism evidence="6 7">
    <name type="scientific">Rhodococcus erythropolis</name>
    <name type="common">Arthrobacter picolinophilus</name>
    <dbReference type="NCBI Taxonomy" id="1833"/>
    <lineage>
        <taxon>Bacteria</taxon>
        <taxon>Bacillati</taxon>
        <taxon>Actinomycetota</taxon>
        <taxon>Actinomycetes</taxon>
        <taxon>Mycobacteriales</taxon>
        <taxon>Nocardiaceae</taxon>
        <taxon>Rhodococcus</taxon>
        <taxon>Rhodococcus erythropolis group</taxon>
    </lineage>
</organism>
<dbReference type="EMBL" id="CP133191">
    <property type="protein sequence ID" value="WMN03195.1"/>
    <property type="molecule type" value="Genomic_DNA"/>
</dbReference>
<evidence type="ECO:0000259" key="5">
    <source>
        <dbReference type="PROSITE" id="PS50977"/>
    </source>
</evidence>
<sequence>MTAQQRREQLLALAAEEFAAAGLHGASMEALAHRAGISQAYIFRLFGTKKALFLQVVQRAFTHLIDGMDRTAADTTGPESVAVMGEYYNNSTLSNRTELLVQLQAFAACGDREVRDAVRNHMSGMWTATADHTGMPPVAVKSFLAYGMLLNVAAALDIDDLDTEWARGIRTRIHAGLFDHLTEENNQ</sequence>
<dbReference type="PANTHER" id="PTHR47506">
    <property type="entry name" value="TRANSCRIPTIONAL REGULATORY PROTEIN"/>
    <property type="match status" value="1"/>
</dbReference>
<dbReference type="GO" id="GO:0003677">
    <property type="term" value="F:DNA binding"/>
    <property type="evidence" value="ECO:0007669"/>
    <property type="project" value="UniProtKB-UniRule"/>
</dbReference>
<evidence type="ECO:0000256" key="4">
    <source>
        <dbReference type="PROSITE-ProRule" id="PRU00335"/>
    </source>
</evidence>
<evidence type="ECO:0000313" key="7">
    <source>
        <dbReference type="Proteomes" id="UP001230933"/>
    </source>
</evidence>
<keyword evidence="3" id="KW-0804">Transcription</keyword>
<evidence type="ECO:0000256" key="1">
    <source>
        <dbReference type="ARBA" id="ARBA00023015"/>
    </source>
</evidence>
<dbReference type="Gene3D" id="1.10.357.10">
    <property type="entry name" value="Tetracycline Repressor, domain 2"/>
    <property type="match status" value="1"/>
</dbReference>
<gene>
    <name evidence="6" type="ORF">QIE55_32854</name>
</gene>
<dbReference type="PANTHER" id="PTHR47506:SF1">
    <property type="entry name" value="HTH-TYPE TRANSCRIPTIONAL REGULATOR YJDC"/>
    <property type="match status" value="1"/>
</dbReference>
<dbReference type="InterPro" id="IPR009057">
    <property type="entry name" value="Homeodomain-like_sf"/>
</dbReference>
<keyword evidence="1" id="KW-0805">Transcription regulation</keyword>
<keyword evidence="6" id="KW-0614">Plasmid</keyword>
<proteinExistence type="predicted"/>
<dbReference type="Proteomes" id="UP001230933">
    <property type="component" value="Plasmid pMGMM8_1"/>
</dbReference>
<feature type="domain" description="HTH tetR-type" evidence="5">
    <location>
        <begin position="4"/>
        <end position="64"/>
    </location>
</feature>